<dbReference type="InterPro" id="IPR029045">
    <property type="entry name" value="ClpP/crotonase-like_dom_sf"/>
</dbReference>
<sequence>MRILLPALFPLTLFGAADPAAAADITAGGNAYMGCTATLSGLLRPGDADHVTAYFEQSDDEFHIVCLNSPGGSLAEGTRIGDILRERGVPTAVARDAECLSACAVLFLAGLEWFNDGTPPSPQRLLHAGGRLGFHAPSLPVPKGSFTEKDIADAYDLAIASLAEVSARKADWQLADSLLTTLLRTPPTQMYDVDTVFDAALWGIAVVGTVHPETNSFLNAAEACSKAYSHRRETGQAALSEIPIGPEHLHGYEPARVDDIDNGPSIHIGGFGDEGAAETCLVSFYGNNPGEIAPKAQAMRAVNEHGDPNWFAKANWSGGDYNNLLPFMFFPSATPLSAIVTVADGAFAEVDTARFRRPDIDTTTTGRCTVWRGDTLQDEDPCTEARLKTVSPDLVRTDLHRYRWPSGAETVVKIQDWKPTVNGRSANKLWEWDPPPGMAGSCWLNQGSGNTFCFEPG</sequence>
<evidence type="ECO:0000313" key="2">
    <source>
        <dbReference type="EMBL" id="SNS32432.1"/>
    </source>
</evidence>
<dbReference type="EMBL" id="FZON01000011">
    <property type="protein sequence ID" value="SNS32432.1"/>
    <property type="molecule type" value="Genomic_DNA"/>
</dbReference>
<evidence type="ECO:0000313" key="3">
    <source>
        <dbReference type="Proteomes" id="UP000198440"/>
    </source>
</evidence>
<accession>A0A239DKL9</accession>
<protein>
    <submittedName>
        <fullName evidence="2">Uncharacterized protein</fullName>
    </submittedName>
</protein>
<organism evidence="2 3">
    <name type="scientific">Antarctobacter heliothermus</name>
    <dbReference type="NCBI Taxonomy" id="74033"/>
    <lineage>
        <taxon>Bacteria</taxon>
        <taxon>Pseudomonadati</taxon>
        <taxon>Pseudomonadota</taxon>
        <taxon>Alphaproteobacteria</taxon>
        <taxon>Rhodobacterales</taxon>
        <taxon>Roseobacteraceae</taxon>
        <taxon>Antarctobacter</taxon>
    </lineage>
</organism>
<dbReference type="Proteomes" id="UP000198440">
    <property type="component" value="Unassembled WGS sequence"/>
</dbReference>
<gene>
    <name evidence="2" type="ORF">SAMN04488078_101110</name>
</gene>
<dbReference type="AlphaFoldDB" id="A0A239DKL9"/>
<dbReference type="Gene3D" id="3.90.226.10">
    <property type="entry name" value="2-enoyl-CoA Hydratase, Chain A, domain 1"/>
    <property type="match status" value="1"/>
</dbReference>
<proteinExistence type="predicted"/>
<name>A0A239DKL9_9RHOB</name>
<evidence type="ECO:0000256" key="1">
    <source>
        <dbReference type="SAM" id="SignalP"/>
    </source>
</evidence>
<dbReference type="SUPFAM" id="SSF52096">
    <property type="entry name" value="ClpP/crotonase"/>
    <property type="match status" value="1"/>
</dbReference>
<feature type="signal peptide" evidence="1">
    <location>
        <begin position="1"/>
        <end position="22"/>
    </location>
</feature>
<feature type="chain" id="PRO_5013076888" evidence="1">
    <location>
        <begin position="23"/>
        <end position="457"/>
    </location>
</feature>
<keyword evidence="1" id="KW-0732">Signal</keyword>
<reference evidence="2 3" key="1">
    <citation type="submission" date="2017-06" db="EMBL/GenBank/DDBJ databases">
        <authorList>
            <person name="Kim H.J."/>
            <person name="Triplett B.A."/>
        </authorList>
    </citation>
    <scope>NUCLEOTIDE SEQUENCE [LARGE SCALE GENOMIC DNA]</scope>
    <source>
        <strain evidence="2 3">DSM 11445</strain>
    </source>
</reference>